<evidence type="ECO:0000313" key="3">
    <source>
        <dbReference type="Proteomes" id="UP001501425"/>
    </source>
</evidence>
<dbReference type="EMBL" id="JBEDNW010000011">
    <property type="protein sequence ID" value="MEZ3168872.1"/>
    <property type="molecule type" value="Genomic_DNA"/>
</dbReference>
<dbReference type="PANTHER" id="PTHR31891">
    <property type="entry name" value="FORMAMIDASE C869.04-RELATED"/>
    <property type="match status" value="1"/>
</dbReference>
<comment type="caution">
    <text evidence="1">The sequence shown here is derived from an EMBL/GenBank/DDBJ whole genome shotgun (WGS) entry which is preliminary data.</text>
</comment>
<organism evidence="1 3">
    <name type="scientific">Halorubrum ejinorense</name>
    <dbReference type="NCBI Taxonomy" id="425309"/>
    <lineage>
        <taxon>Archaea</taxon>
        <taxon>Methanobacteriati</taxon>
        <taxon>Methanobacteriota</taxon>
        <taxon>Stenosarchaea group</taxon>
        <taxon>Halobacteria</taxon>
        <taxon>Halobacteriales</taxon>
        <taxon>Haloferacaceae</taxon>
        <taxon>Halorubrum</taxon>
    </lineage>
</organism>
<reference evidence="2 4" key="3">
    <citation type="submission" date="2024-06" db="EMBL/GenBank/DDBJ databases">
        <title>Halorubrum miltondacostae sp. nov., a potential PHA producer isolated from an inland solar saltern in Rio Maior, Portugal.</title>
        <authorList>
            <person name="Albuquerque L."/>
            <person name="Viver T."/>
            <person name="Barroso C."/>
            <person name="Claudino R."/>
            <person name="Galvan M."/>
            <person name="Simoes G."/>
            <person name="Lobo Da Cunha A."/>
            <person name="Egas C."/>
        </authorList>
    </citation>
    <scope>NUCLEOTIDE SEQUENCE [LARGE SCALE GENOMIC DNA]</scope>
    <source>
        <strain evidence="2 4">DSM 18646</strain>
    </source>
</reference>
<evidence type="ECO:0000313" key="2">
    <source>
        <dbReference type="EMBL" id="MEZ3168872.1"/>
    </source>
</evidence>
<dbReference type="InterPro" id="IPR004304">
    <property type="entry name" value="FmdA_AmdA"/>
</dbReference>
<dbReference type="Proteomes" id="UP001501425">
    <property type="component" value="Unassembled WGS sequence"/>
</dbReference>
<protein>
    <submittedName>
        <fullName evidence="1">Acetamidase/formamidase family protein</fullName>
    </submittedName>
</protein>
<keyword evidence="4" id="KW-1185">Reference proteome</keyword>
<evidence type="ECO:0000313" key="1">
    <source>
        <dbReference type="EMBL" id="GAA0545913.1"/>
    </source>
</evidence>
<dbReference type="Pfam" id="PF03069">
    <property type="entry name" value="FmdA_AmdA"/>
    <property type="match status" value="2"/>
</dbReference>
<dbReference type="AlphaFoldDB" id="A0AAV3ST78"/>
<dbReference type="RefSeq" id="WP_343778897.1">
    <property type="nucleotide sequence ID" value="NZ_BAAADQ010000012.1"/>
</dbReference>
<dbReference type="Proteomes" id="UP001567571">
    <property type="component" value="Unassembled WGS sequence"/>
</dbReference>
<sequence length="319" mass="34567">MTTPTVDHTVPATDENLHSKWDGGMDPVLTVSPGETVQFECRDAWDGLIEADMEPADVPKALEQREDGMPITGPVAVEGAEPGDALVIEILNVEHDDWGWTVFRPREDEFGLLYEEFEDWGLHYWELDDGVGKFVDGIEVPLDPFPGTIGLAPPEGEIRGMAPPHDAGGNMDTKHLTGGTTLYLPVEAPGGLLSIGDGHAAQGDGEICGGAIETPITVDVRIDIDRGRGIEQPQYHMPGGPSHLSDSPTYSTMGIDSDLMEAARKATSSMVAHLDERRGLSRHDAYILTSVAADLKINEIVDRPNWAVSSHFPEDVFPE</sequence>
<dbReference type="PANTHER" id="PTHR31891:SF1">
    <property type="entry name" value="FORMAMIDASE C869.04-RELATED"/>
    <property type="match status" value="1"/>
</dbReference>
<gene>
    <name evidence="2" type="ORF">ABNG02_16285</name>
    <name evidence="1" type="ORF">GCM10008994_21040</name>
</gene>
<dbReference type="Gene3D" id="3.10.28.20">
    <property type="entry name" value="Acetamidase/Formamidase-like domains"/>
    <property type="match status" value="1"/>
</dbReference>
<dbReference type="GO" id="GO:0016811">
    <property type="term" value="F:hydrolase activity, acting on carbon-nitrogen (but not peptide) bonds, in linear amides"/>
    <property type="evidence" value="ECO:0007669"/>
    <property type="project" value="InterPro"/>
</dbReference>
<name>A0AAV3ST78_9EURY</name>
<reference evidence="1" key="2">
    <citation type="submission" date="2023-12" db="EMBL/GenBank/DDBJ databases">
        <authorList>
            <person name="Sun Q."/>
            <person name="Inoue M."/>
        </authorList>
    </citation>
    <scope>NUCLEOTIDE SEQUENCE</scope>
    <source>
        <strain evidence="1">JCM 14265</strain>
    </source>
</reference>
<dbReference type="Gene3D" id="2.60.120.580">
    <property type="entry name" value="Acetamidase/Formamidase-like domains"/>
    <property type="match status" value="2"/>
</dbReference>
<dbReference type="SUPFAM" id="SSF141130">
    <property type="entry name" value="Acetamidase/Formamidase-like"/>
    <property type="match status" value="1"/>
</dbReference>
<accession>A0AAV3ST78</accession>
<dbReference type="EMBL" id="BAAADQ010000012">
    <property type="protein sequence ID" value="GAA0545913.1"/>
    <property type="molecule type" value="Genomic_DNA"/>
</dbReference>
<reference evidence="1" key="1">
    <citation type="journal article" date="2014" name="Int. J. Syst. Evol. Microbiol.">
        <title>Complete genome sequence of Corynebacterium casei LMG S-19264T (=DSM 44701T), isolated from a smear-ripened cheese.</title>
        <authorList>
            <consortium name="US DOE Joint Genome Institute (JGI-PGF)"/>
            <person name="Walter F."/>
            <person name="Albersmeier A."/>
            <person name="Kalinowski J."/>
            <person name="Ruckert C."/>
        </authorList>
    </citation>
    <scope>NUCLEOTIDE SEQUENCE</scope>
    <source>
        <strain evidence="1">JCM 14265</strain>
    </source>
</reference>
<evidence type="ECO:0000313" key="4">
    <source>
        <dbReference type="Proteomes" id="UP001567571"/>
    </source>
</evidence>
<proteinExistence type="predicted"/>